<dbReference type="InParanoid" id="E4X4E8"/>
<proteinExistence type="predicted"/>
<gene>
    <name evidence="1" type="ORF">GSOID_T00001273001</name>
</gene>
<keyword evidence="2" id="KW-1185">Reference proteome</keyword>
<protein>
    <submittedName>
        <fullName evidence="1">Uncharacterized protein</fullName>
    </submittedName>
</protein>
<dbReference type="EMBL" id="FN653024">
    <property type="protein sequence ID" value="CBY23938.1"/>
    <property type="molecule type" value="Genomic_DNA"/>
</dbReference>
<dbReference type="Proteomes" id="UP000001307">
    <property type="component" value="Unassembled WGS sequence"/>
</dbReference>
<dbReference type="AlphaFoldDB" id="E4X4E8"/>
<name>E4X4E8_OIKDI</name>
<sequence length="93" mass="10807">MSDYDKVFELLNIDELLKESNGYTMSIETSEFIMKMMKNEADGIEEEIQKAFSQFERTYEDFIYELEEGCIFDVTGSDETADDGTIKSKENKN</sequence>
<evidence type="ECO:0000313" key="2">
    <source>
        <dbReference type="Proteomes" id="UP000001307"/>
    </source>
</evidence>
<organism evidence="1">
    <name type="scientific">Oikopleura dioica</name>
    <name type="common">Tunicate</name>
    <dbReference type="NCBI Taxonomy" id="34765"/>
    <lineage>
        <taxon>Eukaryota</taxon>
        <taxon>Metazoa</taxon>
        <taxon>Chordata</taxon>
        <taxon>Tunicata</taxon>
        <taxon>Appendicularia</taxon>
        <taxon>Copelata</taxon>
        <taxon>Oikopleuridae</taxon>
        <taxon>Oikopleura</taxon>
    </lineage>
</organism>
<reference evidence="1" key="1">
    <citation type="journal article" date="2010" name="Science">
        <title>Plasticity of animal genome architecture unmasked by rapid evolution of a pelagic tunicate.</title>
        <authorList>
            <person name="Denoeud F."/>
            <person name="Henriet S."/>
            <person name="Mungpakdee S."/>
            <person name="Aury J.M."/>
            <person name="Da Silva C."/>
            <person name="Brinkmann H."/>
            <person name="Mikhaleva J."/>
            <person name="Olsen L.C."/>
            <person name="Jubin C."/>
            <person name="Canestro C."/>
            <person name="Bouquet J.M."/>
            <person name="Danks G."/>
            <person name="Poulain J."/>
            <person name="Campsteijn C."/>
            <person name="Adamski M."/>
            <person name="Cross I."/>
            <person name="Yadetie F."/>
            <person name="Muffato M."/>
            <person name="Louis A."/>
            <person name="Butcher S."/>
            <person name="Tsagkogeorga G."/>
            <person name="Konrad A."/>
            <person name="Singh S."/>
            <person name="Jensen M.F."/>
            <person name="Cong E.H."/>
            <person name="Eikeseth-Otteraa H."/>
            <person name="Noel B."/>
            <person name="Anthouard V."/>
            <person name="Porcel B.M."/>
            <person name="Kachouri-Lafond R."/>
            <person name="Nishino A."/>
            <person name="Ugolini M."/>
            <person name="Chourrout P."/>
            <person name="Nishida H."/>
            <person name="Aasland R."/>
            <person name="Huzurbazar S."/>
            <person name="Westhof E."/>
            <person name="Delsuc F."/>
            <person name="Lehrach H."/>
            <person name="Reinhardt R."/>
            <person name="Weissenbach J."/>
            <person name="Roy S.W."/>
            <person name="Artiguenave F."/>
            <person name="Postlethwait J.H."/>
            <person name="Manak J.R."/>
            <person name="Thompson E.M."/>
            <person name="Jaillon O."/>
            <person name="Du Pasquier L."/>
            <person name="Boudinot P."/>
            <person name="Liberles D.A."/>
            <person name="Volff J.N."/>
            <person name="Philippe H."/>
            <person name="Lenhard B."/>
            <person name="Roest Crollius H."/>
            <person name="Wincker P."/>
            <person name="Chourrout D."/>
        </authorList>
    </citation>
    <scope>NUCLEOTIDE SEQUENCE [LARGE SCALE GENOMIC DNA]</scope>
</reference>
<evidence type="ECO:0000313" key="1">
    <source>
        <dbReference type="EMBL" id="CBY23938.1"/>
    </source>
</evidence>
<accession>E4X4E8</accession>